<feature type="repeat" description="PPR" evidence="1">
    <location>
        <begin position="329"/>
        <end position="363"/>
    </location>
</feature>
<dbReference type="Pfam" id="PF01535">
    <property type="entry name" value="PPR"/>
    <property type="match status" value="2"/>
</dbReference>
<dbReference type="PANTHER" id="PTHR46862">
    <property type="entry name" value="OS07G0661900 PROTEIN"/>
    <property type="match status" value="1"/>
</dbReference>
<evidence type="ECO:0000313" key="3">
    <source>
        <dbReference type="Proteomes" id="UP000729402"/>
    </source>
</evidence>
<dbReference type="OrthoDB" id="185373at2759"/>
<dbReference type="NCBIfam" id="TIGR00756">
    <property type="entry name" value="PPR"/>
    <property type="match status" value="3"/>
</dbReference>
<sequence>MPPLPDAPKLGISNKFIRGLCSDRQTEQLAFECYRRALHQPEFRPSKKTMNALTVQLLRTKQWISLELLVEDFVAYGVLPERRTCARIVSSCIKAKKFGLADAVLGIVEGKRGAPAAVTFSSAMQAYNKLHMYRSTLQVYERMRAARLSRDADAYRAVMAACGALGKPEMVASLLEQYKSHKWYPSENCVETYAIVCDAFERAGRASDALKCLREMEADGISPNATIYSSTIRSLADAHETDAAEDLYHEAWKKGMLGDPDMFLKVVITHVEAGLVEKTLGVAKDMREIGLRVTDCIVSTIVNGFVKRRGLKPAIRAYDKLVALGCESGQVTYASVINVYGQLGRSDRAESVFSEMIDRGFDKCVVAYGTMISMYGKLARASDATRLLAVMKKNGCEPNVWVYNSLLDMHGKLGNPRQAERSGRR</sequence>
<evidence type="ECO:0000313" key="2">
    <source>
        <dbReference type="EMBL" id="KAG8065965.1"/>
    </source>
</evidence>
<keyword evidence="3" id="KW-1185">Reference proteome</keyword>
<protein>
    <recommendedName>
        <fullName evidence="4">Pentacotripeptide-repeat region of PRORP domain-containing protein</fullName>
    </recommendedName>
</protein>
<proteinExistence type="predicted"/>
<dbReference type="AlphaFoldDB" id="A0A8J5SS61"/>
<evidence type="ECO:0000256" key="1">
    <source>
        <dbReference type="PROSITE-ProRule" id="PRU00708"/>
    </source>
</evidence>
<dbReference type="Pfam" id="PF13041">
    <property type="entry name" value="PPR_2"/>
    <property type="match status" value="1"/>
</dbReference>
<gene>
    <name evidence="2" type="ORF">GUJ93_ZPchr0004g38156</name>
</gene>
<feature type="repeat" description="PPR" evidence="1">
    <location>
        <begin position="189"/>
        <end position="223"/>
    </location>
</feature>
<dbReference type="PROSITE" id="PS51375">
    <property type="entry name" value="PPR"/>
    <property type="match status" value="3"/>
</dbReference>
<accession>A0A8J5SS61</accession>
<dbReference type="Proteomes" id="UP000729402">
    <property type="component" value="Unassembled WGS sequence"/>
</dbReference>
<reference evidence="2" key="2">
    <citation type="submission" date="2021-02" db="EMBL/GenBank/DDBJ databases">
        <authorList>
            <person name="Kimball J.A."/>
            <person name="Haas M.W."/>
            <person name="Macchietto M."/>
            <person name="Kono T."/>
            <person name="Duquette J."/>
            <person name="Shao M."/>
        </authorList>
    </citation>
    <scope>NUCLEOTIDE SEQUENCE</scope>
    <source>
        <tissue evidence="2">Fresh leaf tissue</tissue>
    </source>
</reference>
<reference evidence="2" key="1">
    <citation type="journal article" date="2021" name="bioRxiv">
        <title>Whole Genome Assembly and Annotation of Northern Wild Rice, Zizania palustris L., Supports a Whole Genome Duplication in the Zizania Genus.</title>
        <authorList>
            <person name="Haas M."/>
            <person name="Kono T."/>
            <person name="Macchietto M."/>
            <person name="Millas R."/>
            <person name="McGilp L."/>
            <person name="Shao M."/>
            <person name="Duquette J."/>
            <person name="Hirsch C.N."/>
            <person name="Kimball J."/>
        </authorList>
    </citation>
    <scope>NUCLEOTIDE SEQUENCE</scope>
    <source>
        <tissue evidence="2">Fresh leaf tissue</tissue>
    </source>
</reference>
<comment type="caution">
    <text evidence="2">The sequence shown here is derived from an EMBL/GenBank/DDBJ whole genome shotgun (WGS) entry which is preliminary data.</text>
</comment>
<name>A0A8J5SS61_ZIZPA</name>
<dbReference type="InterPro" id="IPR002885">
    <property type="entry name" value="PPR_rpt"/>
</dbReference>
<dbReference type="EMBL" id="JAAALK010000285">
    <property type="protein sequence ID" value="KAG8065965.1"/>
    <property type="molecule type" value="Genomic_DNA"/>
</dbReference>
<organism evidence="2 3">
    <name type="scientific">Zizania palustris</name>
    <name type="common">Northern wild rice</name>
    <dbReference type="NCBI Taxonomy" id="103762"/>
    <lineage>
        <taxon>Eukaryota</taxon>
        <taxon>Viridiplantae</taxon>
        <taxon>Streptophyta</taxon>
        <taxon>Embryophyta</taxon>
        <taxon>Tracheophyta</taxon>
        <taxon>Spermatophyta</taxon>
        <taxon>Magnoliopsida</taxon>
        <taxon>Liliopsida</taxon>
        <taxon>Poales</taxon>
        <taxon>Poaceae</taxon>
        <taxon>BOP clade</taxon>
        <taxon>Oryzoideae</taxon>
        <taxon>Oryzeae</taxon>
        <taxon>Zizaniinae</taxon>
        <taxon>Zizania</taxon>
    </lineage>
</organism>
<dbReference type="PANTHER" id="PTHR46862:SF5">
    <property type="entry name" value="OS02G0170000 PROTEIN"/>
    <property type="match status" value="1"/>
</dbReference>
<feature type="repeat" description="PPR" evidence="1">
    <location>
        <begin position="364"/>
        <end position="398"/>
    </location>
</feature>
<evidence type="ECO:0008006" key="4">
    <source>
        <dbReference type="Google" id="ProtNLM"/>
    </source>
</evidence>